<dbReference type="GO" id="GO:0006935">
    <property type="term" value="P:chemotaxis"/>
    <property type="evidence" value="ECO:0007669"/>
    <property type="project" value="UniProtKB-KW"/>
</dbReference>
<comment type="similarity">
    <text evidence="3 10">Belongs to the FliL family.</text>
</comment>
<dbReference type="PANTHER" id="PTHR35091:SF2">
    <property type="entry name" value="FLAGELLAR PROTEIN FLIL"/>
    <property type="match status" value="1"/>
</dbReference>
<dbReference type="RefSeq" id="WP_211928070.1">
    <property type="nucleotide sequence ID" value="NZ_JAGQFT020000005.1"/>
</dbReference>
<keyword evidence="7 10" id="KW-0283">Flagellar rotation</keyword>
<keyword evidence="11" id="KW-0966">Cell projection</keyword>
<keyword evidence="13" id="KW-1185">Reference proteome</keyword>
<evidence type="ECO:0000256" key="3">
    <source>
        <dbReference type="ARBA" id="ARBA00008281"/>
    </source>
</evidence>
<dbReference type="Proteomes" id="UP000675747">
    <property type="component" value="Unassembled WGS sequence"/>
</dbReference>
<evidence type="ECO:0000256" key="5">
    <source>
        <dbReference type="ARBA" id="ARBA00022500"/>
    </source>
</evidence>
<evidence type="ECO:0000256" key="2">
    <source>
        <dbReference type="ARBA" id="ARBA00004162"/>
    </source>
</evidence>
<dbReference type="PANTHER" id="PTHR35091">
    <property type="entry name" value="FLAGELLAR PROTEIN FLIL"/>
    <property type="match status" value="1"/>
</dbReference>
<evidence type="ECO:0000256" key="10">
    <source>
        <dbReference type="RuleBase" id="RU364125"/>
    </source>
</evidence>
<evidence type="ECO:0000256" key="7">
    <source>
        <dbReference type="ARBA" id="ARBA00022779"/>
    </source>
</evidence>
<protein>
    <recommendedName>
        <fullName evidence="10">Flagellar protein FliL</fullName>
    </recommendedName>
</protein>
<keyword evidence="5 10" id="KW-0145">Chemotaxis</keyword>
<dbReference type="AlphaFoldDB" id="A0A8J7VWE3"/>
<dbReference type="InterPro" id="IPR005503">
    <property type="entry name" value="FliL"/>
</dbReference>
<feature type="transmembrane region" description="Helical" evidence="10">
    <location>
        <begin position="20"/>
        <end position="39"/>
    </location>
</feature>
<gene>
    <name evidence="12" type="ORF">KB893_008740</name>
    <name evidence="11" type="ORF">KB893_17145</name>
</gene>
<name>A0A8J7VWE3_9GAMM</name>
<keyword evidence="6 10" id="KW-0812">Transmembrane</keyword>
<keyword evidence="4" id="KW-1003">Cell membrane</keyword>
<evidence type="ECO:0000313" key="12">
    <source>
        <dbReference type="EMBL" id="MBS7457222.1"/>
    </source>
</evidence>
<dbReference type="GO" id="GO:0071978">
    <property type="term" value="P:bacterial-type flagellum-dependent swarming motility"/>
    <property type="evidence" value="ECO:0007669"/>
    <property type="project" value="TreeGrafter"/>
</dbReference>
<proteinExistence type="inferred from homology"/>
<dbReference type="Pfam" id="PF03748">
    <property type="entry name" value="FliL"/>
    <property type="match status" value="1"/>
</dbReference>
<comment type="subcellular location">
    <subcellularLocation>
        <location evidence="10">Cell inner membrane</location>
    </subcellularLocation>
    <subcellularLocation>
        <location evidence="2">Cell membrane</location>
        <topology evidence="2">Single-pass membrane protein</topology>
    </subcellularLocation>
</comment>
<keyword evidence="8 10" id="KW-1133">Transmembrane helix</keyword>
<dbReference type="EMBL" id="JAGQFT020000005">
    <property type="protein sequence ID" value="MBS7457222.1"/>
    <property type="molecule type" value="Genomic_DNA"/>
</dbReference>
<keyword evidence="11" id="KW-0969">Cilium</keyword>
<comment type="caution">
    <text evidence="11">The sequence shown here is derived from an EMBL/GenBank/DDBJ whole genome shotgun (WGS) entry which is preliminary data.</text>
</comment>
<keyword evidence="10" id="KW-0997">Cell inner membrane</keyword>
<comment type="function">
    <text evidence="1 10">Controls the rotational direction of flagella during chemotaxis.</text>
</comment>
<reference evidence="11" key="2">
    <citation type="submission" date="2021-04" db="EMBL/GenBank/DDBJ databases">
        <authorList>
            <person name="Karlyshev A.V."/>
        </authorList>
    </citation>
    <scope>NUCLEOTIDE SEQUENCE</scope>
    <source>
        <strain evidence="11">LMG 29479</strain>
    </source>
</reference>
<evidence type="ECO:0000313" key="11">
    <source>
        <dbReference type="EMBL" id="MBR0564212.1"/>
    </source>
</evidence>
<organism evidence="11">
    <name type="scientific">Coralloluteibacterium stylophorae</name>
    <dbReference type="NCBI Taxonomy" id="1776034"/>
    <lineage>
        <taxon>Bacteria</taxon>
        <taxon>Pseudomonadati</taxon>
        <taxon>Pseudomonadota</taxon>
        <taxon>Gammaproteobacteria</taxon>
        <taxon>Lysobacterales</taxon>
        <taxon>Lysobacteraceae</taxon>
        <taxon>Coralloluteibacterium</taxon>
    </lineage>
</organism>
<evidence type="ECO:0000256" key="1">
    <source>
        <dbReference type="ARBA" id="ARBA00002254"/>
    </source>
</evidence>
<evidence type="ECO:0000256" key="9">
    <source>
        <dbReference type="ARBA" id="ARBA00023136"/>
    </source>
</evidence>
<keyword evidence="11" id="KW-0282">Flagellum</keyword>
<dbReference type="EMBL" id="JAGQFT010000265">
    <property type="protein sequence ID" value="MBR0564212.1"/>
    <property type="molecule type" value="Genomic_DNA"/>
</dbReference>
<evidence type="ECO:0000256" key="8">
    <source>
        <dbReference type="ARBA" id="ARBA00022989"/>
    </source>
</evidence>
<evidence type="ECO:0000313" key="13">
    <source>
        <dbReference type="Proteomes" id="UP000675747"/>
    </source>
</evidence>
<dbReference type="GO" id="GO:0009425">
    <property type="term" value="C:bacterial-type flagellum basal body"/>
    <property type="evidence" value="ECO:0007669"/>
    <property type="project" value="InterPro"/>
</dbReference>
<evidence type="ECO:0000256" key="4">
    <source>
        <dbReference type="ARBA" id="ARBA00022475"/>
    </source>
</evidence>
<evidence type="ECO:0000256" key="6">
    <source>
        <dbReference type="ARBA" id="ARBA00022692"/>
    </source>
</evidence>
<dbReference type="GO" id="GO:0005886">
    <property type="term" value="C:plasma membrane"/>
    <property type="evidence" value="ECO:0007669"/>
    <property type="project" value="UniProtKB-SubCell"/>
</dbReference>
<keyword evidence="9 10" id="KW-0472">Membrane</keyword>
<reference evidence="12 13" key="1">
    <citation type="journal article" date="2021" name="Microbiol. Resour. Announc.">
        <title>Draft Genome Sequence of Coralloluteibacterium stylophorae LMG 29479T.</title>
        <authorList>
            <person name="Karlyshev A.V."/>
            <person name="Kudryashova E.B."/>
            <person name="Ariskina E.V."/>
            <person name="Conroy A.P."/>
            <person name="Abidueva E.Y."/>
        </authorList>
    </citation>
    <scope>NUCLEOTIDE SEQUENCE [LARGE SCALE GENOMIC DNA]</scope>
    <source>
        <strain evidence="12 13">LMG 29479</strain>
    </source>
</reference>
<sequence length="168" mass="17807">MASKDTKKDETKKKGKPIVLIALMLVIGIGGGAGGMWFMGKKGDGEAHAAEAGAEEAPAAPAGPATYVPMEPAFVVNLADEGGTRYLQADVQLMTRDPLAAAALEANAPALRNGLLLLFAQQYADRLRTREDKERLQTEALAEIQRIMTAETGSPAAEALYFTSFVTQ</sequence>
<accession>A0A8J7VWE3</accession>